<gene>
    <name evidence="11" type="ORF">PoB_000707700</name>
</gene>
<evidence type="ECO:0000256" key="10">
    <source>
        <dbReference type="SAM" id="Phobius"/>
    </source>
</evidence>
<feature type="transmembrane region" description="Helical" evidence="10">
    <location>
        <begin position="36"/>
        <end position="53"/>
    </location>
</feature>
<evidence type="ECO:0000256" key="6">
    <source>
        <dbReference type="ARBA" id="ARBA00022824"/>
    </source>
</evidence>
<organism evidence="11 12">
    <name type="scientific">Plakobranchus ocellatus</name>
    <dbReference type="NCBI Taxonomy" id="259542"/>
    <lineage>
        <taxon>Eukaryota</taxon>
        <taxon>Metazoa</taxon>
        <taxon>Spiralia</taxon>
        <taxon>Lophotrochozoa</taxon>
        <taxon>Mollusca</taxon>
        <taxon>Gastropoda</taxon>
        <taxon>Heterobranchia</taxon>
        <taxon>Euthyneura</taxon>
        <taxon>Panpulmonata</taxon>
        <taxon>Sacoglossa</taxon>
        <taxon>Placobranchoidea</taxon>
        <taxon>Plakobranchidae</taxon>
        <taxon>Plakobranchus</taxon>
    </lineage>
</organism>
<dbReference type="AlphaFoldDB" id="A0AAV3YEJ6"/>
<dbReference type="GO" id="GO:0042765">
    <property type="term" value="C:GPI-anchor transamidase complex"/>
    <property type="evidence" value="ECO:0007669"/>
    <property type="project" value="InterPro"/>
</dbReference>
<keyword evidence="6" id="KW-0256">Endoplasmic reticulum</keyword>
<evidence type="ECO:0000256" key="7">
    <source>
        <dbReference type="ARBA" id="ARBA00022989"/>
    </source>
</evidence>
<keyword evidence="4" id="KW-0337">GPI-anchor biosynthesis</keyword>
<evidence type="ECO:0000256" key="3">
    <source>
        <dbReference type="ARBA" id="ARBA00005316"/>
    </source>
</evidence>
<evidence type="ECO:0000256" key="2">
    <source>
        <dbReference type="ARBA" id="ARBA00004687"/>
    </source>
</evidence>
<evidence type="ECO:0000313" key="11">
    <source>
        <dbReference type="EMBL" id="GFN80571.1"/>
    </source>
</evidence>
<dbReference type="InterPro" id="IPR019540">
    <property type="entry name" value="PtdIno-glycan_biosynth_class_S"/>
</dbReference>
<evidence type="ECO:0000256" key="1">
    <source>
        <dbReference type="ARBA" id="ARBA00004477"/>
    </source>
</evidence>
<dbReference type="PANTHER" id="PTHR21072:SF13">
    <property type="entry name" value="GPI TRANSAMIDASE COMPONENT PIG-S"/>
    <property type="match status" value="1"/>
</dbReference>
<proteinExistence type="inferred from homology"/>
<comment type="pathway">
    <text evidence="2">Glycolipid biosynthesis; glycosylphosphatidylinositol-anchor biosynthesis.</text>
</comment>
<comment type="subcellular location">
    <subcellularLocation>
        <location evidence="1">Endoplasmic reticulum membrane</location>
        <topology evidence="1">Multi-pass membrane protein</topology>
    </subcellularLocation>
</comment>
<sequence length="576" mass="64628">MSMAEENTAPRAAKNIDAKEQDDECVMKEKNTQHTTALCFSVFFIIVGLPLWWKTTEVYRVSLPFSDIEHLSGKKIEYRIEINVIWAADQEKEKVDLSTLASHLSTVLEDKRGYNSSILSPVHRVAVREAESREVMAIQNAAQVSDLSPLFSTSQLNVYNVIITQMTQVLAQPVIAPSNNIFLPYNGAETSSLVDQIVQLLKDVVRSTTVSKTLDVARGQITQRPDKDTMRSFRYHSGFDVTFTLMVPEPDEVNVQWEIESGVKDYLQPLFTSLEKYTHFTITSQDGFACNSIYSGTSVPKVLYFVSLGGKPKKSENGFYYEEQHLPHVINPLESKLGSHASNSPSLNFITCIPPMNKSPLHIQDSKGKYVKSDAFLSPRWGGVMIYNIDKSLSNKTRPTVHLDMHRLMEVFVAQTRLLLNIQAHMTTNEVVVLSSGSSSLHQWEVAAWLRCRCVENLATSTSTLKSLAQLLEEIGNIVINDEIGKEVESAVASIKSSHSHLAIGNLEEAFVASRDALQASELAFFHPSLLELLYFPEDQKFAIYIPLFLPISIPVLTSTVQAIKWFRQHKKAKVE</sequence>
<keyword evidence="5 10" id="KW-0812">Transmembrane</keyword>
<dbReference type="GO" id="GO:0006506">
    <property type="term" value="P:GPI anchor biosynthetic process"/>
    <property type="evidence" value="ECO:0007669"/>
    <property type="project" value="UniProtKB-KW"/>
</dbReference>
<feature type="transmembrane region" description="Helical" evidence="10">
    <location>
        <begin position="542"/>
        <end position="564"/>
    </location>
</feature>
<reference evidence="11 12" key="1">
    <citation type="journal article" date="2021" name="Elife">
        <title>Chloroplast acquisition without the gene transfer in kleptoplastic sea slugs, Plakobranchus ocellatus.</title>
        <authorList>
            <person name="Maeda T."/>
            <person name="Takahashi S."/>
            <person name="Yoshida T."/>
            <person name="Shimamura S."/>
            <person name="Takaki Y."/>
            <person name="Nagai Y."/>
            <person name="Toyoda A."/>
            <person name="Suzuki Y."/>
            <person name="Arimoto A."/>
            <person name="Ishii H."/>
            <person name="Satoh N."/>
            <person name="Nishiyama T."/>
            <person name="Hasebe M."/>
            <person name="Maruyama T."/>
            <person name="Minagawa J."/>
            <person name="Obokata J."/>
            <person name="Shigenobu S."/>
        </authorList>
    </citation>
    <scope>NUCLEOTIDE SEQUENCE [LARGE SCALE GENOMIC DNA]</scope>
</reference>
<keyword evidence="8 10" id="KW-0472">Membrane</keyword>
<evidence type="ECO:0000256" key="9">
    <source>
        <dbReference type="ARBA" id="ARBA00023180"/>
    </source>
</evidence>
<dbReference type="GO" id="GO:0016255">
    <property type="term" value="P:attachment of GPI anchor to protein"/>
    <property type="evidence" value="ECO:0007669"/>
    <property type="project" value="InterPro"/>
</dbReference>
<dbReference type="PANTHER" id="PTHR21072">
    <property type="entry name" value="GPI TRANSAMIDASE COMPONENT PIG-S"/>
    <property type="match status" value="1"/>
</dbReference>
<dbReference type="EMBL" id="BLXT01000825">
    <property type="protein sequence ID" value="GFN80571.1"/>
    <property type="molecule type" value="Genomic_DNA"/>
</dbReference>
<protein>
    <submittedName>
        <fullName evidence="11">GPI transamidase component pig-s-like</fullName>
    </submittedName>
</protein>
<keyword evidence="9" id="KW-0325">Glycoprotein</keyword>
<evidence type="ECO:0000313" key="12">
    <source>
        <dbReference type="Proteomes" id="UP000735302"/>
    </source>
</evidence>
<evidence type="ECO:0000256" key="4">
    <source>
        <dbReference type="ARBA" id="ARBA00022502"/>
    </source>
</evidence>
<keyword evidence="7 10" id="KW-1133">Transmembrane helix</keyword>
<accession>A0AAV3YEJ6</accession>
<comment type="similarity">
    <text evidence="3">Belongs to the PIGS family.</text>
</comment>
<dbReference type="Proteomes" id="UP000735302">
    <property type="component" value="Unassembled WGS sequence"/>
</dbReference>
<keyword evidence="12" id="KW-1185">Reference proteome</keyword>
<comment type="caution">
    <text evidence="11">The sequence shown here is derived from an EMBL/GenBank/DDBJ whole genome shotgun (WGS) entry which is preliminary data.</text>
</comment>
<evidence type="ECO:0000256" key="5">
    <source>
        <dbReference type="ARBA" id="ARBA00022692"/>
    </source>
</evidence>
<dbReference type="Pfam" id="PF10510">
    <property type="entry name" value="PIG-S"/>
    <property type="match status" value="1"/>
</dbReference>
<evidence type="ECO:0000256" key="8">
    <source>
        <dbReference type="ARBA" id="ARBA00023136"/>
    </source>
</evidence>
<name>A0AAV3YEJ6_9GAST</name>